<dbReference type="Proteomes" id="UP000242547">
    <property type="component" value="Unassembled WGS sequence"/>
</dbReference>
<name>A0A2T4KFK8_9STAP</name>
<dbReference type="SUPFAM" id="SSF46785">
    <property type="entry name" value="Winged helix' DNA-binding domain"/>
    <property type="match status" value="1"/>
</dbReference>
<dbReference type="AlphaFoldDB" id="A0A2T4KFK8"/>
<dbReference type="InterPro" id="IPR005149">
    <property type="entry name" value="Tscrpt_reg_PadR_N"/>
</dbReference>
<dbReference type="RefSeq" id="WP_107506332.1">
    <property type="nucleotide sequence ID" value="NZ_PYZL01000082.1"/>
</dbReference>
<comment type="caution">
    <text evidence="2">The sequence shown here is derived from an EMBL/GenBank/DDBJ whole genome shotgun (WGS) entry which is preliminary data.</text>
</comment>
<dbReference type="PANTHER" id="PTHR43252:SF2">
    <property type="entry name" value="TRANSCRIPTION REGULATOR, PADR-LIKE FAMILY"/>
    <property type="match status" value="1"/>
</dbReference>
<sequence>MHRRNPQDMRQRMSQFEQFDFGRGQRGFDKFEQFGGRRGGGRDRFFKKGNLQFIILKMLEEESRHGYQLIKDLEERFKGFYSPSPGSVYPILQMLEDRDFVSISKDGNKKIYTITEEGKIFLKDNIDQDEFTQRLNQFDNVDFKQMKAMREQLQEVFHGFMKASQQALQDEETKKEFDAFVEETKERLEKFNK</sequence>
<reference evidence="2 3" key="1">
    <citation type="journal article" date="2016" name="Front. Microbiol.">
        <title>Comprehensive Phylogenetic Analysis of Bovine Non-aureus Staphylococci Species Based on Whole-Genome Sequencing.</title>
        <authorList>
            <person name="Naushad S."/>
            <person name="Barkema H.W."/>
            <person name="Luby C."/>
            <person name="Condas L.A."/>
            <person name="Nobrega D.B."/>
            <person name="Carson D.A."/>
            <person name="De Buck J."/>
        </authorList>
    </citation>
    <scope>NUCLEOTIDE SEQUENCE [LARGE SCALE GENOMIC DNA]</scope>
    <source>
        <strain evidence="2 3">SNUC 761</strain>
    </source>
</reference>
<gene>
    <name evidence="2" type="ORF">BUY44_09830</name>
</gene>
<dbReference type="PANTHER" id="PTHR43252">
    <property type="entry name" value="TRANSCRIPTIONAL REGULATOR YQJI"/>
    <property type="match status" value="1"/>
</dbReference>
<evidence type="ECO:0000313" key="2">
    <source>
        <dbReference type="EMBL" id="PTE71301.1"/>
    </source>
</evidence>
<dbReference type="EMBL" id="PYZL01000082">
    <property type="protein sequence ID" value="PTE71301.1"/>
    <property type="molecule type" value="Genomic_DNA"/>
</dbReference>
<proteinExistence type="predicted"/>
<dbReference type="InterPro" id="IPR036390">
    <property type="entry name" value="WH_DNA-bd_sf"/>
</dbReference>
<dbReference type="Gene3D" id="1.10.10.10">
    <property type="entry name" value="Winged helix-like DNA-binding domain superfamily/Winged helix DNA-binding domain"/>
    <property type="match status" value="1"/>
</dbReference>
<protein>
    <submittedName>
        <fullName evidence="2">PadR family transcriptional regulator</fullName>
    </submittedName>
</protein>
<evidence type="ECO:0000259" key="1">
    <source>
        <dbReference type="Pfam" id="PF03551"/>
    </source>
</evidence>
<dbReference type="InterPro" id="IPR036388">
    <property type="entry name" value="WH-like_DNA-bd_sf"/>
</dbReference>
<feature type="domain" description="Transcription regulator PadR N-terminal" evidence="1">
    <location>
        <begin position="55"/>
        <end position="123"/>
    </location>
</feature>
<evidence type="ECO:0000313" key="3">
    <source>
        <dbReference type="Proteomes" id="UP000242547"/>
    </source>
</evidence>
<organism evidence="2 3">
    <name type="scientific">Staphylococcus devriesei</name>
    <dbReference type="NCBI Taxonomy" id="586733"/>
    <lineage>
        <taxon>Bacteria</taxon>
        <taxon>Bacillati</taxon>
        <taxon>Bacillota</taxon>
        <taxon>Bacilli</taxon>
        <taxon>Bacillales</taxon>
        <taxon>Staphylococcaceae</taxon>
        <taxon>Staphylococcus</taxon>
    </lineage>
</organism>
<accession>A0A2T4KFK8</accession>
<dbReference type="Pfam" id="PF03551">
    <property type="entry name" value="PadR"/>
    <property type="match status" value="1"/>
</dbReference>